<keyword evidence="3 5" id="KW-1133">Transmembrane helix</keyword>
<feature type="transmembrane region" description="Helical" evidence="5">
    <location>
        <begin position="7"/>
        <end position="27"/>
    </location>
</feature>
<dbReference type="OMA" id="PANVFLY"/>
<gene>
    <name evidence="6" type="ORF">COCSADRAFT_170270</name>
</gene>
<evidence type="ECO:0000313" key="7">
    <source>
        <dbReference type="Proteomes" id="UP000016934"/>
    </source>
</evidence>
<protein>
    <recommendedName>
        <fullName evidence="8">UbiA prenyltransferase family</fullName>
    </recommendedName>
</protein>
<organism evidence="6 7">
    <name type="scientific">Cochliobolus sativus (strain ND90Pr / ATCC 201652)</name>
    <name type="common">Common root rot and spot blotch fungus</name>
    <name type="synonym">Bipolaris sorokiniana</name>
    <dbReference type="NCBI Taxonomy" id="665912"/>
    <lineage>
        <taxon>Eukaryota</taxon>
        <taxon>Fungi</taxon>
        <taxon>Dikarya</taxon>
        <taxon>Ascomycota</taxon>
        <taxon>Pezizomycotina</taxon>
        <taxon>Dothideomycetes</taxon>
        <taxon>Pleosporomycetidae</taxon>
        <taxon>Pleosporales</taxon>
        <taxon>Pleosporineae</taxon>
        <taxon>Pleosporaceae</taxon>
        <taxon>Bipolaris</taxon>
    </lineage>
</organism>
<reference evidence="7" key="2">
    <citation type="journal article" date="2013" name="PLoS Genet.">
        <title>Comparative genome structure, secondary metabolite, and effector coding capacity across Cochliobolus pathogens.</title>
        <authorList>
            <person name="Condon B.J."/>
            <person name="Leng Y."/>
            <person name="Wu D."/>
            <person name="Bushley K.E."/>
            <person name="Ohm R.A."/>
            <person name="Otillar R."/>
            <person name="Martin J."/>
            <person name="Schackwitz W."/>
            <person name="Grimwood J."/>
            <person name="MohdZainudin N."/>
            <person name="Xue C."/>
            <person name="Wang R."/>
            <person name="Manning V.A."/>
            <person name="Dhillon B."/>
            <person name="Tu Z.J."/>
            <person name="Steffenson B.J."/>
            <person name="Salamov A."/>
            <person name="Sun H."/>
            <person name="Lowry S."/>
            <person name="LaButti K."/>
            <person name="Han J."/>
            <person name="Copeland A."/>
            <person name="Lindquist E."/>
            <person name="Barry K."/>
            <person name="Schmutz J."/>
            <person name="Baker S.E."/>
            <person name="Ciuffetti L.M."/>
            <person name="Grigoriev I.V."/>
            <person name="Zhong S."/>
            <person name="Turgeon B.G."/>
        </authorList>
    </citation>
    <scope>NUCLEOTIDE SEQUENCE [LARGE SCALE GENOMIC DNA]</scope>
    <source>
        <strain evidence="7">ND90Pr / ATCC 201652</strain>
    </source>
</reference>
<dbReference type="InterPro" id="IPR000537">
    <property type="entry name" value="UbiA_prenyltransferase"/>
</dbReference>
<dbReference type="GO" id="GO:0016765">
    <property type="term" value="F:transferase activity, transferring alkyl or aryl (other than methyl) groups"/>
    <property type="evidence" value="ECO:0007669"/>
    <property type="project" value="InterPro"/>
</dbReference>
<dbReference type="EMBL" id="KB445641">
    <property type="protein sequence ID" value="EMD65812.1"/>
    <property type="molecule type" value="Genomic_DNA"/>
</dbReference>
<dbReference type="HOGENOM" id="CLU_075132_0_0_1"/>
<proteinExistence type="predicted"/>
<evidence type="ECO:0000256" key="1">
    <source>
        <dbReference type="ARBA" id="ARBA00004141"/>
    </source>
</evidence>
<evidence type="ECO:0000256" key="5">
    <source>
        <dbReference type="SAM" id="Phobius"/>
    </source>
</evidence>
<dbReference type="RefSeq" id="XP_007698857.1">
    <property type="nucleotide sequence ID" value="XM_007700667.1"/>
</dbReference>
<feature type="transmembrane region" description="Helical" evidence="5">
    <location>
        <begin position="101"/>
        <end position="118"/>
    </location>
</feature>
<name>M2TA66_COCSN</name>
<evidence type="ECO:0008006" key="8">
    <source>
        <dbReference type="Google" id="ProtNLM"/>
    </source>
</evidence>
<dbReference type="STRING" id="665912.M2TA66"/>
<evidence type="ECO:0000256" key="2">
    <source>
        <dbReference type="ARBA" id="ARBA00022692"/>
    </source>
</evidence>
<feature type="transmembrane region" description="Helical" evidence="5">
    <location>
        <begin position="138"/>
        <end position="159"/>
    </location>
</feature>
<reference evidence="6 7" key="1">
    <citation type="journal article" date="2012" name="PLoS Pathog.">
        <title>Diverse lifestyles and strategies of plant pathogenesis encoded in the genomes of eighteen Dothideomycetes fungi.</title>
        <authorList>
            <person name="Ohm R.A."/>
            <person name="Feau N."/>
            <person name="Henrissat B."/>
            <person name="Schoch C.L."/>
            <person name="Horwitz B.A."/>
            <person name="Barry K.W."/>
            <person name="Condon B.J."/>
            <person name="Copeland A.C."/>
            <person name="Dhillon B."/>
            <person name="Glaser F."/>
            <person name="Hesse C.N."/>
            <person name="Kosti I."/>
            <person name="LaButti K."/>
            <person name="Lindquist E.A."/>
            <person name="Lucas S."/>
            <person name="Salamov A.A."/>
            <person name="Bradshaw R.E."/>
            <person name="Ciuffetti L."/>
            <person name="Hamelin R.C."/>
            <person name="Kema G.H.J."/>
            <person name="Lawrence C."/>
            <person name="Scott J.A."/>
            <person name="Spatafora J.W."/>
            <person name="Turgeon B.G."/>
            <person name="de Wit P.J.G.M."/>
            <person name="Zhong S."/>
            <person name="Goodwin S.B."/>
            <person name="Grigoriev I.V."/>
        </authorList>
    </citation>
    <scope>NUCLEOTIDE SEQUENCE [LARGE SCALE GENOMIC DNA]</scope>
    <source>
        <strain evidence="7">ND90Pr / ATCC 201652</strain>
    </source>
</reference>
<evidence type="ECO:0000256" key="3">
    <source>
        <dbReference type="ARBA" id="ARBA00022989"/>
    </source>
</evidence>
<evidence type="ECO:0000256" key="4">
    <source>
        <dbReference type="ARBA" id="ARBA00023136"/>
    </source>
</evidence>
<dbReference type="eggNOG" id="ENOG502S3P5">
    <property type="taxonomic scope" value="Eukaryota"/>
</dbReference>
<dbReference type="AlphaFoldDB" id="M2TA66"/>
<dbReference type="GeneID" id="19132685"/>
<sequence length="210" mass="23415">MSLSKQLALLVLVSRPLSWVVAPTIWFSGLIHSGKYKLVAFGVNDVYDYISDLQNRRKINQWTDGTALHQHHHRCVLLAAKASTALVILVTFTSWRKSSELFSCIIAVLVLLWAYSSPPFRLKERPVLDSLSNGVICWLFWACGYIFDGNVIFVPSVLASKKGWLILLYGSALHSMAAMVDVEADTFAGYRTIATIYGEKVPALFSLTCL</sequence>
<dbReference type="Proteomes" id="UP000016934">
    <property type="component" value="Unassembled WGS sequence"/>
</dbReference>
<dbReference type="KEGG" id="bsc:COCSADRAFT_170270"/>
<keyword evidence="7" id="KW-1185">Reference proteome</keyword>
<feature type="transmembrane region" description="Helical" evidence="5">
    <location>
        <begin position="76"/>
        <end position="94"/>
    </location>
</feature>
<keyword evidence="2 5" id="KW-0812">Transmembrane</keyword>
<evidence type="ECO:0000313" key="6">
    <source>
        <dbReference type="EMBL" id="EMD65812.1"/>
    </source>
</evidence>
<dbReference type="GO" id="GO:0016020">
    <property type="term" value="C:membrane"/>
    <property type="evidence" value="ECO:0007669"/>
    <property type="project" value="UniProtKB-SubCell"/>
</dbReference>
<comment type="subcellular location">
    <subcellularLocation>
        <location evidence="1">Membrane</location>
        <topology evidence="1">Multi-pass membrane protein</topology>
    </subcellularLocation>
</comment>
<keyword evidence="4 5" id="KW-0472">Membrane</keyword>
<dbReference type="Pfam" id="PF01040">
    <property type="entry name" value="UbiA"/>
    <property type="match status" value="1"/>
</dbReference>
<accession>M2TA66</accession>
<dbReference type="OrthoDB" id="2753389at2759"/>